<dbReference type="STRING" id="5514.A0A395RJM0"/>
<feature type="compositionally biased region" description="Basic and acidic residues" evidence="1">
    <location>
        <begin position="15"/>
        <end position="27"/>
    </location>
</feature>
<organism evidence="2 3">
    <name type="scientific">Fusarium sporotrichioides</name>
    <dbReference type="NCBI Taxonomy" id="5514"/>
    <lineage>
        <taxon>Eukaryota</taxon>
        <taxon>Fungi</taxon>
        <taxon>Dikarya</taxon>
        <taxon>Ascomycota</taxon>
        <taxon>Pezizomycotina</taxon>
        <taxon>Sordariomycetes</taxon>
        <taxon>Hypocreomycetidae</taxon>
        <taxon>Hypocreales</taxon>
        <taxon>Nectriaceae</taxon>
        <taxon>Fusarium</taxon>
    </lineage>
</organism>
<evidence type="ECO:0000256" key="1">
    <source>
        <dbReference type="SAM" id="MobiDB-lite"/>
    </source>
</evidence>
<gene>
    <name evidence="2" type="ORF">FSPOR_10734</name>
</gene>
<comment type="caution">
    <text evidence="2">The sequence shown here is derived from an EMBL/GenBank/DDBJ whole genome shotgun (WGS) entry which is preliminary data.</text>
</comment>
<feature type="region of interest" description="Disordered" evidence="1">
    <location>
        <begin position="287"/>
        <end position="317"/>
    </location>
</feature>
<name>A0A395RJM0_FUSSP</name>
<evidence type="ECO:0008006" key="4">
    <source>
        <dbReference type="Google" id="ProtNLM"/>
    </source>
</evidence>
<evidence type="ECO:0000313" key="3">
    <source>
        <dbReference type="Proteomes" id="UP000266152"/>
    </source>
</evidence>
<dbReference type="AlphaFoldDB" id="A0A395RJM0"/>
<feature type="region of interest" description="Disordered" evidence="1">
    <location>
        <begin position="1"/>
        <end position="38"/>
    </location>
</feature>
<reference evidence="2 3" key="1">
    <citation type="journal article" date="2018" name="PLoS Pathog.">
        <title>Evolution of structural diversity of trichothecenes, a family of toxins produced by plant pathogenic and entomopathogenic fungi.</title>
        <authorList>
            <person name="Proctor R.H."/>
            <person name="McCormick S.P."/>
            <person name="Kim H.S."/>
            <person name="Cardoza R.E."/>
            <person name="Stanley A.M."/>
            <person name="Lindo L."/>
            <person name="Kelly A."/>
            <person name="Brown D.W."/>
            <person name="Lee T."/>
            <person name="Vaughan M.M."/>
            <person name="Alexander N.J."/>
            <person name="Busman M."/>
            <person name="Gutierrez S."/>
        </authorList>
    </citation>
    <scope>NUCLEOTIDE SEQUENCE [LARGE SCALE GENOMIC DNA]</scope>
    <source>
        <strain evidence="2 3">NRRL 3299</strain>
    </source>
</reference>
<dbReference type="EMBL" id="PXOF01000192">
    <property type="protein sequence ID" value="RGP60275.1"/>
    <property type="molecule type" value="Genomic_DNA"/>
</dbReference>
<feature type="compositionally biased region" description="Basic and acidic residues" evidence="1">
    <location>
        <begin position="294"/>
        <end position="317"/>
    </location>
</feature>
<sequence>MSNLPSSTEQPTMEQKGKKDAQDHGPETNEMQQNDYTRPPRISFGIELEFLVARIGQDKPDVDKDMPGLAPAAQTNGQDVVQKLLKKHGFNTSTQAAAHSSANQLWIITGDGSVKEKNNRHEPPYCTLWDPVEISSPPLYSSEEAYNLVSAVVRLLTTNLRVRVNASCGLHVHVGNGPHQLDLRALRNYAALLWASEPVLSTLHCPTRSFTFWSNSIRRRQGLNLAKGATANEAHRWLLDEPRIVPRFISRARKFGESPTASHTSLRQHLRTDGNDPLMLELSYDNDESDWEDADSKPFERPKKPKGPRREELKGPREVDICSDEARAALLDSESTRRELPPQIVFPVSEIMASCVTPGQLPLLDDQRTKKKPISCREIDTLPRNRNEIDLPRRDGDDFVEIDTIETNTKLAWRGVAELLACDVGAHQLAYLMTSYDEFTSYACKGRGSNWKGQLPGNLFPKEEGRLSHPTVESRLAAGSLDAEWVVTWTKIQCRVLEWARDADPAQFMNVIGKLSRDDHSQECTYDVLDFLRDIGMYTELKYCQERLRRCEEAWYQCILMKPKPSCPTECKACDNRGCVNCRITPRQQSERMVID</sequence>
<dbReference type="Proteomes" id="UP000266152">
    <property type="component" value="Unassembled WGS sequence"/>
</dbReference>
<dbReference type="Pfam" id="PF12224">
    <property type="entry name" value="Amidoligase_2"/>
    <property type="match status" value="1"/>
</dbReference>
<dbReference type="PANTHER" id="PTHR36847">
    <property type="entry name" value="AMIDOLIGASE ENZYME"/>
    <property type="match status" value="1"/>
</dbReference>
<accession>A0A395RJM0</accession>
<evidence type="ECO:0000313" key="2">
    <source>
        <dbReference type="EMBL" id="RGP60275.1"/>
    </source>
</evidence>
<dbReference type="PANTHER" id="PTHR36847:SF1">
    <property type="entry name" value="AMIDOLIGASE ENZYME"/>
    <property type="match status" value="1"/>
</dbReference>
<protein>
    <recommendedName>
        <fullName evidence="4">Amidoligase enzyme</fullName>
    </recommendedName>
</protein>
<keyword evidence="3" id="KW-1185">Reference proteome</keyword>
<feature type="compositionally biased region" description="Polar residues" evidence="1">
    <location>
        <begin position="1"/>
        <end position="13"/>
    </location>
</feature>
<proteinExistence type="predicted"/>
<dbReference type="InterPro" id="IPR022025">
    <property type="entry name" value="Amidoligase_2"/>
</dbReference>